<feature type="region of interest" description="Disordered" evidence="1">
    <location>
        <begin position="61"/>
        <end position="89"/>
    </location>
</feature>
<evidence type="ECO:0000313" key="2">
    <source>
        <dbReference type="EMBL" id="MBB5801212.1"/>
    </source>
</evidence>
<comment type="caution">
    <text evidence="2">The sequence shown here is derived from an EMBL/GenBank/DDBJ whole genome shotgun (WGS) entry which is preliminary data.</text>
</comment>
<evidence type="ECO:0000313" key="3">
    <source>
        <dbReference type="Proteomes" id="UP000552097"/>
    </source>
</evidence>
<reference evidence="2 3" key="1">
    <citation type="submission" date="2020-08" db="EMBL/GenBank/DDBJ databases">
        <title>Sequencing the genomes of 1000 actinobacteria strains.</title>
        <authorList>
            <person name="Klenk H.-P."/>
        </authorList>
    </citation>
    <scope>NUCLEOTIDE SEQUENCE [LARGE SCALE GENOMIC DNA]</scope>
    <source>
        <strain evidence="2 3">DSM 45486</strain>
    </source>
</reference>
<keyword evidence="3" id="KW-1185">Reference proteome</keyword>
<evidence type="ECO:0000256" key="1">
    <source>
        <dbReference type="SAM" id="MobiDB-lite"/>
    </source>
</evidence>
<name>A0A7W9HFB0_9PSEU</name>
<organism evidence="2 3">
    <name type="scientific">Saccharothrix ecbatanensis</name>
    <dbReference type="NCBI Taxonomy" id="1105145"/>
    <lineage>
        <taxon>Bacteria</taxon>
        <taxon>Bacillati</taxon>
        <taxon>Actinomycetota</taxon>
        <taxon>Actinomycetes</taxon>
        <taxon>Pseudonocardiales</taxon>
        <taxon>Pseudonocardiaceae</taxon>
        <taxon>Saccharothrix</taxon>
    </lineage>
</organism>
<gene>
    <name evidence="2" type="ORF">F4560_000980</name>
</gene>
<protein>
    <submittedName>
        <fullName evidence="2">Uncharacterized protein</fullName>
    </submittedName>
</protein>
<proteinExistence type="predicted"/>
<dbReference type="EMBL" id="JACHMO010000001">
    <property type="protein sequence ID" value="MBB5801212.1"/>
    <property type="molecule type" value="Genomic_DNA"/>
</dbReference>
<dbReference type="AlphaFoldDB" id="A0A7W9HFB0"/>
<sequence>MSTSGRWPQRETEIEARFGEFVADAGVGVGDVVDRLFTGVVARDGRGALFADEVAVLEGGDRTGQAGTTVDMSALGVPGGQGDDRPAAR</sequence>
<accession>A0A7W9HFB0</accession>
<dbReference type="Proteomes" id="UP000552097">
    <property type="component" value="Unassembled WGS sequence"/>
</dbReference>